<feature type="signal peptide" evidence="2">
    <location>
        <begin position="1"/>
        <end position="18"/>
    </location>
</feature>
<dbReference type="PANTHER" id="PTHR22953:SF153">
    <property type="entry name" value="PURPLE ACID PHOSPHATASE"/>
    <property type="match status" value="1"/>
</dbReference>
<name>A0A0S7YIV8_UNCT6</name>
<keyword evidence="1 2" id="KW-0732">Signal</keyword>
<dbReference type="GO" id="GO:0003993">
    <property type="term" value="F:acid phosphatase activity"/>
    <property type="evidence" value="ECO:0007669"/>
    <property type="project" value="InterPro"/>
</dbReference>
<dbReference type="SUPFAM" id="SSF49363">
    <property type="entry name" value="Purple acid phosphatase, N-terminal domain"/>
    <property type="match status" value="1"/>
</dbReference>
<protein>
    <recommendedName>
        <fullName evidence="3">Calcineurin-like phosphoesterase domain-containing protein</fullName>
    </recommendedName>
</protein>
<evidence type="ECO:0000313" key="5">
    <source>
        <dbReference type="Proteomes" id="UP000051012"/>
    </source>
</evidence>
<dbReference type="InterPro" id="IPR004843">
    <property type="entry name" value="Calcineurin-like_PHP"/>
</dbReference>
<dbReference type="EMBL" id="LJNI01000006">
    <property type="protein sequence ID" value="KPJ74363.1"/>
    <property type="molecule type" value="Genomic_DNA"/>
</dbReference>
<dbReference type="GO" id="GO:0046872">
    <property type="term" value="F:metal ion binding"/>
    <property type="evidence" value="ECO:0007669"/>
    <property type="project" value="InterPro"/>
</dbReference>
<feature type="chain" id="PRO_5006640671" description="Calcineurin-like phosphoesterase domain-containing protein" evidence="2">
    <location>
        <begin position="19"/>
        <end position="656"/>
    </location>
</feature>
<dbReference type="AlphaFoldDB" id="A0A0S7YIV8"/>
<dbReference type="InterPro" id="IPR008963">
    <property type="entry name" value="Purple_acid_Pase-like_N"/>
</dbReference>
<gene>
    <name evidence="4" type="ORF">AMJ52_00790</name>
</gene>
<reference evidence="4 5" key="1">
    <citation type="journal article" date="2015" name="Microbiome">
        <title>Genomic resolution of linkages in carbon, nitrogen, and sulfur cycling among widespread estuary sediment bacteria.</title>
        <authorList>
            <person name="Baker B.J."/>
            <person name="Lazar C.S."/>
            <person name="Teske A.P."/>
            <person name="Dick G.J."/>
        </authorList>
    </citation>
    <scope>NUCLEOTIDE SEQUENCE [LARGE SCALE GENOMIC DNA]</scope>
    <source>
        <strain evidence="4">DG_78</strain>
    </source>
</reference>
<evidence type="ECO:0000259" key="3">
    <source>
        <dbReference type="Pfam" id="PF00149"/>
    </source>
</evidence>
<dbReference type="Pfam" id="PF00149">
    <property type="entry name" value="Metallophos"/>
    <property type="match status" value="1"/>
</dbReference>
<evidence type="ECO:0000256" key="1">
    <source>
        <dbReference type="ARBA" id="ARBA00022729"/>
    </source>
</evidence>
<dbReference type="PANTHER" id="PTHR22953">
    <property type="entry name" value="ACID PHOSPHATASE RELATED"/>
    <property type="match status" value="1"/>
</dbReference>
<dbReference type="InterPro" id="IPR039331">
    <property type="entry name" value="PAPs-like"/>
</dbReference>
<dbReference type="Gene3D" id="3.60.21.10">
    <property type="match status" value="1"/>
</dbReference>
<dbReference type="SUPFAM" id="SSF56300">
    <property type="entry name" value="Metallo-dependent phosphatases"/>
    <property type="match status" value="1"/>
</dbReference>
<proteinExistence type="predicted"/>
<dbReference type="Proteomes" id="UP000051012">
    <property type="component" value="Unassembled WGS sequence"/>
</dbReference>
<accession>A0A0S7YIV8</accession>
<evidence type="ECO:0000256" key="2">
    <source>
        <dbReference type="SAM" id="SignalP"/>
    </source>
</evidence>
<dbReference type="InterPro" id="IPR029052">
    <property type="entry name" value="Metallo-depent_PP-like"/>
</dbReference>
<comment type="caution">
    <text evidence="4">The sequence shown here is derived from an EMBL/GenBank/DDBJ whole genome shotgun (WGS) entry which is preliminary data.</text>
</comment>
<sequence>MKKLLSIVFYILTGFSFAQTNLPVKDPRNESYPEMQYSGVRNLLSIEQIHSCMKTGSADGLIFDMTGITNLLDGSEIDPSRVYGFIYSGPYPFESHEVQYAYHRFRLGSKIENGKGALLIDYLLQPGLNSEEWIDRGTVIARLELYCETDTCDRNLGIYDTYVSFKKEDTMYIRTPSIIEGPFVNMVTSDDPQVIVISFQTDVAVIARVVLNDKAVFVEKQPTTKHEISITGLHPDKHYEYCVQIGENKTKSYTFKSAPLPGKGKICFAYVGDTREGHGGIGRTFMGINRTILDKIANLIYLKGTDFFLVGGDLINGYTTIKDDFINQLYFWKQTLAGFWHMRPVYTGMGNHEALLRVFDDGTPYGISLDRWPYETESAEAVFAQEFVHPRNGPRVSDKRRPTYTENVYSFQYGPVKVIAFNNNYWVSYQSGKFGGAPEGYIMDDQLSWIIQELEKAEKNPTIKYIVLFAQEPVFPNSVHYDDAMWYDGNNNIRAYTYIMEKRTLVAENKGIIDIRNDLVRAVSHCKKVAAVLGADEHSYSKIMINNTVPIGVPKTDDTNSNGKLGDTGETYSNLSDLQYPTWYFSAGDAGAPYYAEVETPWNRHWKIQNDTEHYLFSSQDHILIFTADEQKISLTVYNPYGEIIDGIENLMTIKE</sequence>
<evidence type="ECO:0000313" key="4">
    <source>
        <dbReference type="EMBL" id="KPJ74363.1"/>
    </source>
</evidence>
<organism evidence="4 5">
    <name type="scientific">candidate division TA06 bacterium DG_78</name>
    <dbReference type="NCBI Taxonomy" id="1703772"/>
    <lineage>
        <taxon>Bacteria</taxon>
        <taxon>Bacteria division TA06</taxon>
    </lineage>
</organism>
<feature type="domain" description="Calcineurin-like phosphoesterase" evidence="3">
    <location>
        <begin position="294"/>
        <end position="377"/>
    </location>
</feature>